<dbReference type="RefSeq" id="WP_120007219.1">
    <property type="nucleotide sequence ID" value="NZ_JALBUU010000125.1"/>
</dbReference>
<keyword evidence="12" id="KW-1185">Reference proteome</keyword>
<feature type="transmembrane region" description="Helical" evidence="7">
    <location>
        <begin position="99"/>
        <end position="122"/>
    </location>
</feature>
<dbReference type="EMBL" id="JALBUU010000125">
    <property type="protein sequence ID" value="MCI0756576.1"/>
    <property type="molecule type" value="Genomic_DNA"/>
</dbReference>
<keyword evidence="4 7" id="KW-0812">Transmembrane</keyword>
<evidence type="ECO:0000313" key="11">
    <source>
        <dbReference type="EMBL" id="MCI0756576.1"/>
    </source>
</evidence>
<evidence type="ECO:0000256" key="4">
    <source>
        <dbReference type="ARBA" id="ARBA00022692"/>
    </source>
</evidence>
<evidence type="ECO:0000256" key="5">
    <source>
        <dbReference type="ARBA" id="ARBA00022989"/>
    </source>
</evidence>
<feature type="domain" description="Concentrative nucleoside transporter N-terminal" evidence="8">
    <location>
        <begin position="10"/>
        <end position="83"/>
    </location>
</feature>
<name>A0ABS9WBA3_9PROT</name>
<feature type="domain" description="Nucleoside transporter/FeoB GTPase Gate" evidence="10">
    <location>
        <begin position="102"/>
        <end position="201"/>
    </location>
</feature>
<comment type="similarity">
    <text evidence="2">Belongs to the concentrative nucleoside transporter (CNT) (TC 2.A.41) family.</text>
</comment>
<feature type="transmembrane region" description="Helical" evidence="7">
    <location>
        <begin position="271"/>
        <end position="293"/>
    </location>
</feature>
<dbReference type="PANTHER" id="PTHR10590:SF4">
    <property type="entry name" value="SOLUTE CARRIER FAMILY 28 MEMBER 3"/>
    <property type="match status" value="1"/>
</dbReference>
<dbReference type="Pfam" id="PF07662">
    <property type="entry name" value="Nucleos_tra2_C"/>
    <property type="match status" value="1"/>
</dbReference>
<dbReference type="InterPro" id="IPR002668">
    <property type="entry name" value="CNT_N_dom"/>
</dbReference>
<dbReference type="Pfam" id="PF07670">
    <property type="entry name" value="Gate"/>
    <property type="match status" value="1"/>
</dbReference>
<dbReference type="Proteomes" id="UP001201985">
    <property type="component" value="Unassembled WGS sequence"/>
</dbReference>
<dbReference type="PANTHER" id="PTHR10590">
    <property type="entry name" value="SODIUM/NUCLEOSIDE COTRANSPORTER"/>
    <property type="match status" value="1"/>
</dbReference>
<evidence type="ECO:0000259" key="8">
    <source>
        <dbReference type="Pfam" id="PF01773"/>
    </source>
</evidence>
<evidence type="ECO:0000256" key="1">
    <source>
        <dbReference type="ARBA" id="ARBA00004651"/>
    </source>
</evidence>
<evidence type="ECO:0000256" key="2">
    <source>
        <dbReference type="ARBA" id="ARBA00009033"/>
    </source>
</evidence>
<reference evidence="11 12" key="1">
    <citation type="submission" date="2022-03" db="EMBL/GenBank/DDBJ databases">
        <title>Complete genome analysis of Roseomonas KG 17.1 : a prolific producer of plant growth promoters.</title>
        <authorList>
            <person name="Saadouli I."/>
            <person name="Najjari A."/>
            <person name="Mosbah A."/>
            <person name="Ouzari H.I."/>
        </authorList>
    </citation>
    <scope>NUCLEOTIDE SEQUENCE [LARGE SCALE GENOMIC DNA]</scope>
    <source>
        <strain evidence="11 12">KG17-1</strain>
    </source>
</reference>
<evidence type="ECO:0000256" key="7">
    <source>
        <dbReference type="SAM" id="Phobius"/>
    </source>
</evidence>
<evidence type="ECO:0000259" key="10">
    <source>
        <dbReference type="Pfam" id="PF07670"/>
    </source>
</evidence>
<feature type="transmembrane region" description="Helical" evidence="7">
    <location>
        <begin position="395"/>
        <end position="417"/>
    </location>
</feature>
<dbReference type="InterPro" id="IPR011657">
    <property type="entry name" value="CNT_C_dom"/>
</dbReference>
<protein>
    <submittedName>
        <fullName evidence="11">Nucleoside:proton symporter</fullName>
    </submittedName>
</protein>
<evidence type="ECO:0000259" key="9">
    <source>
        <dbReference type="Pfam" id="PF07662"/>
    </source>
</evidence>
<organism evidence="11 12">
    <name type="scientific">Teichococcus vastitatis</name>
    <dbReference type="NCBI Taxonomy" id="2307076"/>
    <lineage>
        <taxon>Bacteria</taxon>
        <taxon>Pseudomonadati</taxon>
        <taxon>Pseudomonadota</taxon>
        <taxon>Alphaproteobacteria</taxon>
        <taxon>Acetobacterales</taxon>
        <taxon>Roseomonadaceae</taxon>
        <taxon>Roseomonas</taxon>
    </lineage>
</organism>
<gene>
    <name evidence="11" type="ORF">MON41_23345</name>
</gene>
<evidence type="ECO:0000256" key="3">
    <source>
        <dbReference type="ARBA" id="ARBA00022475"/>
    </source>
</evidence>
<feature type="transmembrane region" description="Helical" evidence="7">
    <location>
        <begin position="207"/>
        <end position="228"/>
    </location>
</feature>
<accession>A0ABS9WBA3</accession>
<evidence type="ECO:0000313" key="12">
    <source>
        <dbReference type="Proteomes" id="UP001201985"/>
    </source>
</evidence>
<keyword evidence="5 7" id="KW-1133">Transmembrane helix</keyword>
<proteinExistence type="inferred from homology"/>
<keyword evidence="3" id="KW-1003">Cell membrane</keyword>
<comment type="caution">
    <text evidence="11">The sequence shown here is derived from an EMBL/GenBank/DDBJ whole genome shotgun (WGS) entry which is preliminary data.</text>
</comment>
<evidence type="ECO:0000256" key="6">
    <source>
        <dbReference type="ARBA" id="ARBA00023136"/>
    </source>
</evidence>
<feature type="transmembrane region" description="Helical" evidence="7">
    <location>
        <begin position="359"/>
        <end position="383"/>
    </location>
</feature>
<comment type="subcellular location">
    <subcellularLocation>
        <location evidence="1">Cell membrane</location>
        <topology evidence="1">Multi-pass membrane protein</topology>
    </subcellularLocation>
</comment>
<dbReference type="InterPro" id="IPR011642">
    <property type="entry name" value="Gate_dom"/>
</dbReference>
<keyword evidence="6 7" id="KW-0472">Membrane</keyword>
<dbReference type="Pfam" id="PF01773">
    <property type="entry name" value="Nucleos_tra2_N"/>
    <property type="match status" value="1"/>
</dbReference>
<feature type="domain" description="Concentrative nucleoside transporter C-terminal" evidence="9">
    <location>
        <begin position="211"/>
        <end position="415"/>
    </location>
</feature>
<feature type="transmembrane region" description="Helical" evidence="7">
    <location>
        <begin position="142"/>
        <end position="165"/>
    </location>
</feature>
<dbReference type="InterPro" id="IPR008276">
    <property type="entry name" value="C_nuclsd_transpt"/>
</dbReference>
<feature type="transmembrane region" description="Helical" evidence="7">
    <location>
        <begin position="177"/>
        <end position="201"/>
    </location>
</feature>
<feature type="transmembrane region" description="Helical" evidence="7">
    <location>
        <begin position="31"/>
        <end position="49"/>
    </location>
</feature>
<sequence>MSLLQAQSALGLVGLAALAWACGGFRRPIPWRILAAGLALQIGLAALLLELPPLRATFDGLGKGVEALSAATQAGTALVFGYLGGAPLPFQETRPDGGFILFFQALPLLLVVGALSALLYHWRILPLVVRGLSVLLRRAFGISGAAGFSVAANVFLGMVEAPLLIRPWLARLSQAELFMVMVAGLATIAGNMLVIYATLLAPVVPGAAGQLLTASLICAPASVLAAALMRPPAVPAAGAGAAVLPDEMAAPRLYDSAMEAVVQGTADGLQLLLGVMATLIVFVALAALANMMLEPLTGWTLQSLLGLVFRPLAWLMGIPGEHLATVGSSLGLKVVLNEFVAYLGFATGGGLGLDGRSRLILTYALCGFSNLGSVGIMLGGLTTMCPERRADIVRLGLPALVAANIACCMTGAVVGLLTAP</sequence>